<reference evidence="8 9" key="1">
    <citation type="journal article" date="2011" name="J. Bacteriol.">
        <title>Genome sequence of Halorhabdus tiamatea, the first archaeon isolated from a deep-sea anoxic brine lake.</title>
        <authorList>
            <person name="Antunes A."/>
            <person name="Alam I."/>
            <person name="Bajic V.B."/>
            <person name="Stingl U."/>
        </authorList>
    </citation>
    <scope>NUCLEOTIDE SEQUENCE [LARGE SCALE GENOMIC DNA]</scope>
    <source>
        <strain evidence="8 9">SARL4B</strain>
    </source>
</reference>
<evidence type="ECO:0000256" key="2">
    <source>
        <dbReference type="ARBA" id="ARBA00022722"/>
    </source>
</evidence>
<reference evidence="8 9" key="2">
    <citation type="journal article" date="2013" name="PLoS ONE">
        <title>INDIGO - INtegrated Data Warehouse of MIcrobial GenOmes with Examples from the Red Sea Extremophiles.</title>
        <authorList>
            <person name="Alam I."/>
            <person name="Antunes A."/>
            <person name="Kamau A.A."/>
            <person name="Ba Alawi W."/>
            <person name="Kalkatawi M."/>
            <person name="Stingl U."/>
            <person name="Bajic V.B."/>
        </authorList>
    </citation>
    <scope>NUCLEOTIDE SEQUENCE [LARGE SCALE GENOMIC DNA]</scope>
    <source>
        <strain evidence="8 9">SARL4B</strain>
    </source>
</reference>
<comment type="caution">
    <text evidence="8">The sequence shown here is derived from an EMBL/GenBank/DDBJ whole genome shotgun (WGS) entry which is preliminary data.</text>
</comment>
<accession>U2F508</accession>
<gene>
    <name evidence="8" type="ORF">HLRTI_002616</name>
</gene>
<name>U2F508_9EURY</name>
<protein>
    <submittedName>
        <fullName evidence="8">Putative ribonuclease VapC protein</fullName>
    </submittedName>
</protein>
<dbReference type="SUPFAM" id="SSF88723">
    <property type="entry name" value="PIN domain-like"/>
    <property type="match status" value="1"/>
</dbReference>
<evidence type="ECO:0000256" key="1">
    <source>
        <dbReference type="ARBA" id="ARBA00001946"/>
    </source>
</evidence>
<comment type="cofactor">
    <cofactor evidence="1">
        <name>Mg(2+)</name>
        <dbReference type="ChEBI" id="CHEBI:18420"/>
    </cofactor>
</comment>
<dbReference type="RefSeq" id="WP_021029636.1">
    <property type="nucleotide sequence ID" value="NC_021921.1"/>
</dbReference>
<sequence>MLYLDNDVLAKFARPNPDPVVVEYLQGRHAEPWGISSLVAYEFLSFYPQSQRGEKLRQLEQDVLNEISPIDTRTSLQAATLRSLLENAGTALDTGDLFVAATVRRHGGTLATANANDFDKQPIHELLDVEIVPTDA</sequence>
<dbReference type="CDD" id="cd09881">
    <property type="entry name" value="PIN_VapC4-5_FitB-like"/>
    <property type="match status" value="1"/>
</dbReference>
<evidence type="ECO:0000259" key="7">
    <source>
        <dbReference type="Pfam" id="PF01850"/>
    </source>
</evidence>
<keyword evidence="2" id="KW-0540">Nuclease</keyword>
<proteinExistence type="inferred from homology"/>
<dbReference type="Proteomes" id="UP000003861">
    <property type="component" value="Unassembled WGS sequence"/>
</dbReference>
<keyword evidence="5" id="KW-0460">Magnesium</keyword>
<dbReference type="InterPro" id="IPR050556">
    <property type="entry name" value="Type_II_TA_system_RNase"/>
</dbReference>
<dbReference type="Gene3D" id="3.40.50.1010">
    <property type="entry name" value="5'-nuclease"/>
    <property type="match status" value="1"/>
</dbReference>
<dbReference type="GO" id="GO:0004518">
    <property type="term" value="F:nuclease activity"/>
    <property type="evidence" value="ECO:0007669"/>
    <property type="project" value="UniProtKB-KW"/>
</dbReference>
<dbReference type="EMBL" id="AFNT02000034">
    <property type="protein sequence ID" value="ERJ05385.1"/>
    <property type="molecule type" value="Genomic_DNA"/>
</dbReference>
<evidence type="ECO:0000256" key="3">
    <source>
        <dbReference type="ARBA" id="ARBA00022723"/>
    </source>
</evidence>
<dbReference type="GO" id="GO:0046872">
    <property type="term" value="F:metal ion binding"/>
    <property type="evidence" value="ECO:0007669"/>
    <property type="project" value="UniProtKB-KW"/>
</dbReference>
<dbReference type="InterPro" id="IPR029060">
    <property type="entry name" value="PIN-like_dom_sf"/>
</dbReference>
<dbReference type="InterPro" id="IPR002716">
    <property type="entry name" value="PIN_dom"/>
</dbReference>
<dbReference type="eggNOG" id="arCOG02219">
    <property type="taxonomic scope" value="Archaea"/>
</dbReference>
<comment type="similarity">
    <text evidence="6">Belongs to the PINc/VapC protein family.</text>
</comment>
<dbReference type="GeneID" id="23800433"/>
<dbReference type="AlphaFoldDB" id="U2F508"/>
<dbReference type="PANTHER" id="PTHR33653">
    <property type="entry name" value="RIBONUCLEASE VAPC2"/>
    <property type="match status" value="1"/>
</dbReference>
<dbReference type="Pfam" id="PF01850">
    <property type="entry name" value="PIN"/>
    <property type="match status" value="1"/>
</dbReference>
<evidence type="ECO:0000313" key="8">
    <source>
        <dbReference type="EMBL" id="ERJ05385.1"/>
    </source>
</evidence>
<organism evidence="8 9">
    <name type="scientific">Halorhabdus tiamatea SARL4B</name>
    <dbReference type="NCBI Taxonomy" id="1033806"/>
    <lineage>
        <taxon>Archaea</taxon>
        <taxon>Methanobacteriati</taxon>
        <taxon>Methanobacteriota</taxon>
        <taxon>Stenosarchaea group</taxon>
        <taxon>Halobacteria</taxon>
        <taxon>Halobacteriales</taxon>
        <taxon>Haloarculaceae</taxon>
        <taxon>Halorhabdus</taxon>
    </lineage>
</organism>
<evidence type="ECO:0000256" key="6">
    <source>
        <dbReference type="ARBA" id="ARBA00038093"/>
    </source>
</evidence>
<dbReference type="PANTHER" id="PTHR33653:SF1">
    <property type="entry name" value="RIBONUCLEASE VAPC2"/>
    <property type="match status" value="1"/>
</dbReference>
<feature type="domain" description="PIN" evidence="7">
    <location>
        <begin position="3"/>
        <end position="120"/>
    </location>
</feature>
<dbReference type="OrthoDB" id="147588at2157"/>
<evidence type="ECO:0000256" key="5">
    <source>
        <dbReference type="ARBA" id="ARBA00022842"/>
    </source>
</evidence>
<keyword evidence="3" id="KW-0479">Metal-binding</keyword>
<evidence type="ECO:0000313" key="9">
    <source>
        <dbReference type="Proteomes" id="UP000003861"/>
    </source>
</evidence>
<dbReference type="GO" id="GO:0016787">
    <property type="term" value="F:hydrolase activity"/>
    <property type="evidence" value="ECO:0007669"/>
    <property type="project" value="UniProtKB-KW"/>
</dbReference>
<evidence type="ECO:0000256" key="4">
    <source>
        <dbReference type="ARBA" id="ARBA00022801"/>
    </source>
</evidence>
<keyword evidence="4" id="KW-0378">Hydrolase</keyword>